<proteinExistence type="predicted"/>
<protein>
    <submittedName>
        <fullName evidence="1">Uncharacterized protein</fullName>
    </submittedName>
</protein>
<reference evidence="2" key="1">
    <citation type="journal article" date="2019" name="Int. J. Syst. Evol. Microbiol.">
        <title>The Global Catalogue of Microorganisms (GCM) 10K type strain sequencing project: providing services to taxonomists for standard genome sequencing and annotation.</title>
        <authorList>
            <consortium name="The Broad Institute Genomics Platform"/>
            <consortium name="The Broad Institute Genome Sequencing Center for Infectious Disease"/>
            <person name="Wu L."/>
            <person name="Ma J."/>
        </authorList>
    </citation>
    <scope>NUCLEOTIDE SEQUENCE [LARGE SCALE GENOMIC DNA]</scope>
    <source>
        <strain evidence="2">CGMCC 4.7645</strain>
    </source>
</reference>
<evidence type="ECO:0000313" key="1">
    <source>
        <dbReference type="EMBL" id="MFD2419109.1"/>
    </source>
</evidence>
<gene>
    <name evidence="1" type="ORF">ACFSXZ_22515</name>
</gene>
<evidence type="ECO:0000313" key="2">
    <source>
        <dbReference type="Proteomes" id="UP001597417"/>
    </source>
</evidence>
<keyword evidence="2" id="KW-1185">Reference proteome</keyword>
<dbReference type="EMBL" id="JBHUKR010000011">
    <property type="protein sequence ID" value="MFD2419109.1"/>
    <property type="molecule type" value="Genomic_DNA"/>
</dbReference>
<dbReference type="RefSeq" id="WP_378267124.1">
    <property type="nucleotide sequence ID" value="NZ_JBHUKR010000011.1"/>
</dbReference>
<accession>A0ABW5FVN5</accession>
<organism evidence="1 2">
    <name type="scientific">Amycolatopsis pigmentata</name>
    <dbReference type="NCBI Taxonomy" id="450801"/>
    <lineage>
        <taxon>Bacteria</taxon>
        <taxon>Bacillati</taxon>
        <taxon>Actinomycetota</taxon>
        <taxon>Actinomycetes</taxon>
        <taxon>Pseudonocardiales</taxon>
        <taxon>Pseudonocardiaceae</taxon>
        <taxon>Amycolatopsis</taxon>
    </lineage>
</organism>
<dbReference type="Proteomes" id="UP001597417">
    <property type="component" value="Unassembled WGS sequence"/>
</dbReference>
<sequence>MNEMTSALITALKAVNLQVPCIIDTLLAGTLPARKQREFGGLLIALGELLKEYADAGERPAQVGGTSPLA</sequence>
<comment type="caution">
    <text evidence="1">The sequence shown here is derived from an EMBL/GenBank/DDBJ whole genome shotgun (WGS) entry which is preliminary data.</text>
</comment>
<name>A0ABW5FVN5_9PSEU</name>